<sequence length="84" mass="8900">MAQAAKRRRGNTDCGAKQPGEASNESPRAQAKQGGDGDTRADTILGSSSLSLSQRITSCPKSLTTRISPPTDDLNLNRSNLSRQ</sequence>
<evidence type="ECO:0000313" key="2">
    <source>
        <dbReference type="EMBL" id="OAV86873.1"/>
    </source>
</evidence>
<keyword evidence="4" id="KW-1185">Reference proteome</keyword>
<evidence type="ECO:0000313" key="4">
    <source>
        <dbReference type="Proteomes" id="UP000005240"/>
    </source>
</evidence>
<protein>
    <submittedName>
        <fullName evidence="2 3">Uncharacterized protein</fullName>
    </submittedName>
</protein>
<accession>A0A180G4T5</accession>
<organism evidence="2">
    <name type="scientific">Puccinia triticina (isolate 1-1 / race 1 (BBBD))</name>
    <name type="common">Brown leaf rust fungus</name>
    <dbReference type="NCBI Taxonomy" id="630390"/>
    <lineage>
        <taxon>Eukaryota</taxon>
        <taxon>Fungi</taxon>
        <taxon>Dikarya</taxon>
        <taxon>Basidiomycota</taxon>
        <taxon>Pucciniomycotina</taxon>
        <taxon>Pucciniomycetes</taxon>
        <taxon>Pucciniales</taxon>
        <taxon>Pucciniaceae</taxon>
        <taxon>Puccinia</taxon>
    </lineage>
</organism>
<feature type="region of interest" description="Disordered" evidence="1">
    <location>
        <begin position="1"/>
        <end position="84"/>
    </location>
</feature>
<gene>
    <name evidence="2" type="ORF">PTTG_29686</name>
</gene>
<feature type="compositionally biased region" description="Polar residues" evidence="1">
    <location>
        <begin position="54"/>
        <end position="84"/>
    </location>
</feature>
<dbReference type="VEuPathDB" id="FungiDB:PTTG_29686"/>
<dbReference type="Proteomes" id="UP000005240">
    <property type="component" value="Unassembled WGS sequence"/>
</dbReference>
<name>A0A180G4T5_PUCT1</name>
<evidence type="ECO:0000313" key="3">
    <source>
        <dbReference type="EnsemblFungi" id="PTTG_29686-t43_1-p1"/>
    </source>
</evidence>
<dbReference type="EnsemblFungi" id="PTTG_29686-t43_1">
    <property type="protein sequence ID" value="PTTG_29686-t43_1-p1"/>
    <property type="gene ID" value="PTTG_29686"/>
</dbReference>
<reference evidence="2" key="1">
    <citation type="submission" date="2009-11" db="EMBL/GenBank/DDBJ databases">
        <authorList>
            <consortium name="The Broad Institute Genome Sequencing Platform"/>
            <person name="Ward D."/>
            <person name="Feldgarden M."/>
            <person name="Earl A."/>
            <person name="Young S.K."/>
            <person name="Zeng Q."/>
            <person name="Koehrsen M."/>
            <person name="Alvarado L."/>
            <person name="Berlin A."/>
            <person name="Bochicchio J."/>
            <person name="Borenstein D."/>
            <person name="Chapman S.B."/>
            <person name="Chen Z."/>
            <person name="Engels R."/>
            <person name="Freedman E."/>
            <person name="Gellesch M."/>
            <person name="Goldberg J."/>
            <person name="Griggs A."/>
            <person name="Gujja S."/>
            <person name="Heilman E."/>
            <person name="Heiman D."/>
            <person name="Hepburn T."/>
            <person name="Howarth C."/>
            <person name="Jen D."/>
            <person name="Larson L."/>
            <person name="Lewis B."/>
            <person name="Mehta T."/>
            <person name="Park D."/>
            <person name="Pearson M."/>
            <person name="Roberts A."/>
            <person name="Saif S."/>
            <person name="Shea T."/>
            <person name="Shenoy N."/>
            <person name="Sisk P."/>
            <person name="Stolte C."/>
            <person name="Sykes S."/>
            <person name="Thomson T."/>
            <person name="Walk T."/>
            <person name="White J."/>
            <person name="Yandava C."/>
            <person name="Izard J."/>
            <person name="Baranova O.V."/>
            <person name="Blanton J.M."/>
            <person name="Tanner A.C."/>
            <person name="Dewhirst F.E."/>
            <person name="Haas B."/>
            <person name="Nusbaum C."/>
            <person name="Birren B."/>
        </authorList>
    </citation>
    <scope>NUCLEOTIDE SEQUENCE [LARGE SCALE GENOMIC DNA]</scope>
    <source>
        <strain evidence="2">1-1 BBBD Race 1</strain>
    </source>
</reference>
<reference evidence="3 4" key="3">
    <citation type="journal article" date="2017" name="G3 (Bethesda)">
        <title>Comparative analysis highlights variable genome content of wheat rusts and divergence of the mating loci.</title>
        <authorList>
            <person name="Cuomo C.A."/>
            <person name="Bakkeren G."/>
            <person name="Khalil H.B."/>
            <person name="Panwar V."/>
            <person name="Joly D."/>
            <person name="Linning R."/>
            <person name="Sakthikumar S."/>
            <person name="Song X."/>
            <person name="Adiconis X."/>
            <person name="Fan L."/>
            <person name="Goldberg J.M."/>
            <person name="Levin J.Z."/>
            <person name="Young S."/>
            <person name="Zeng Q."/>
            <person name="Anikster Y."/>
            <person name="Bruce M."/>
            <person name="Wang M."/>
            <person name="Yin C."/>
            <person name="McCallum B."/>
            <person name="Szabo L.J."/>
            <person name="Hulbert S."/>
            <person name="Chen X."/>
            <person name="Fellers J.P."/>
        </authorList>
    </citation>
    <scope>NUCLEOTIDE SEQUENCE</scope>
    <source>
        <strain evidence="3">isolate 1-1 / race 1 (BBBD)</strain>
        <strain evidence="4">Isolate 1-1 / race 1 (BBBD)</strain>
    </source>
</reference>
<dbReference type="AlphaFoldDB" id="A0A180G4T5"/>
<reference evidence="2" key="2">
    <citation type="submission" date="2016-05" db="EMBL/GenBank/DDBJ databases">
        <title>Comparative analysis highlights variable genome content of wheat rusts and divergence of the mating loci.</title>
        <authorList>
            <person name="Cuomo C.A."/>
            <person name="Bakkeren G."/>
            <person name="Szabo L."/>
            <person name="Khalil H."/>
            <person name="Joly D."/>
            <person name="Goldberg J."/>
            <person name="Young S."/>
            <person name="Zeng Q."/>
            <person name="Fellers J."/>
        </authorList>
    </citation>
    <scope>NUCLEOTIDE SEQUENCE [LARGE SCALE GENOMIC DNA]</scope>
    <source>
        <strain evidence="2">1-1 BBBD Race 1</strain>
    </source>
</reference>
<reference evidence="3" key="4">
    <citation type="submission" date="2025-05" db="UniProtKB">
        <authorList>
            <consortium name="EnsemblFungi"/>
        </authorList>
    </citation>
    <scope>IDENTIFICATION</scope>
    <source>
        <strain evidence="3">isolate 1-1 / race 1 (BBBD)</strain>
    </source>
</reference>
<evidence type="ECO:0000256" key="1">
    <source>
        <dbReference type="SAM" id="MobiDB-lite"/>
    </source>
</evidence>
<dbReference type="EMBL" id="ADAS02000750">
    <property type="protein sequence ID" value="OAV86873.1"/>
    <property type="molecule type" value="Genomic_DNA"/>
</dbReference>
<proteinExistence type="predicted"/>